<feature type="compositionally biased region" description="Basic and acidic residues" evidence="1">
    <location>
        <begin position="51"/>
        <end position="63"/>
    </location>
</feature>
<organism evidence="2 3">
    <name type="scientific">Portunus trituberculatus</name>
    <name type="common">Swimming crab</name>
    <name type="synonym">Neptunus trituberculatus</name>
    <dbReference type="NCBI Taxonomy" id="210409"/>
    <lineage>
        <taxon>Eukaryota</taxon>
        <taxon>Metazoa</taxon>
        <taxon>Ecdysozoa</taxon>
        <taxon>Arthropoda</taxon>
        <taxon>Crustacea</taxon>
        <taxon>Multicrustacea</taxon>
        <taxon>Malacostraca</taxon>
        <taxon>Eumalacostraca</taxon>
        <taxon>Eucarida</taxon>
        <taxon>Decapoda</taxon>
        <taxon>Pleocyemata</taxon>
        <taxon>Brachyura</taxon>
        <taxon>Eubrachyura</taxon>
        <taxon>Portunoidea</taxon>
        <taxon>Portunidae</taxon>
        <taxon>Portuninae</taxon>
        <taxon>Portunus</taxon>
    </lineage>
</organism>
<proteinExistence type="predicted"/>
<accession>A0A5B7GYP5</accession>
<reference evidence="2 3" key="1">
    <citation type="submission" date="2019-05" db="EMBL/GenBank/DDBJ databases">
        <title>Another draft genome of Portunus trituberculatus and its Hox gene families provides insights of decapod evolution.</title>
        <authorList>
            <person name="Jeong J.-H."/>
            <person name="Song I."/>
            <person name="Kim S."/>
            <person name="Choi T."/>
            <person name="Kim D."/>
            <person name="Ryu S."/>
            <person name="Kim W."/>
        </authorList>
    </citation>
    <scope>NUCLEOTIDE SEQUENCE [LARGE SCALE GENOMIC DNA]</scope>
    <source>
        <tissue evidence="2">Muscle</tissue>
    </source>
</reference>
<evidence type="ECO:0000313" key="2">
    <source>
        <dbReference type="EMBL" id="MPC62706.1"/>
    </source>
</evidence>
<gene>
    <name evidence="2" type="ORF">E2C01_056795</name>
</gene>
<protein>
    <submittedName>
        <fullName evidence="2">Uncharacterized protein</fullName>
    </submittedName>
</protein>
<evidence type="ECO:0000256" key="1">
    <source>
        <dbReference type="SAM" id="MobiDB-lite"/>
    </source>
</evidence>
<comment type="caution">
    <text evidence="2">The sequence shown here is derived from an EMBL/GenBank/DDBJ whole genome shotgun (WGS) entry which is preliminary data.</text>
</comment>
<dbReference type="AlphaFoldDB" id="A0A5B7GYP5"/>
<feature type="region of interest" description="Disordered" evidence="1">
    <location>
        <begin position="22"/>
        <end position="63"/>
    </location>
</feature>
<evidence type="ECO:0000313" key="3">
    <source>
        <dbReference type="Proteomes" id="UP000324222"/>
    </source>
</evidence>
<dbReference type="EMBL" id="VSRR010019975">
    <property type="protein sequence ID" value="MPC62706.1"/>
    <property type="molecule type" value="Genomic_DNA"/>
</dbReference>
<feature type="compositionally biased region" description="Low complexity" evidence="1">
    <location>
        <begin position="26"/>
        <end position="36"/>
    </location>
</feature>
<name>A0A5B7GYP5_PORTR</name>
<dbReference type="Proteomes" id="UP000324222">
    <property type="component" value="Unassembled WGS sequence"/>
</dbReference>
<keyword evidence="3" id="KW-1185">Reference proteome</keyword>
<sequence>MTTKMSATTTMAGVDIAVEGDFMDCSTSPTFPTTTTKPALASPPRAGQKTPRTDQNDHHHPEEAWASFLLLATTSPRLSMLPT</sequence>